<protein>
    <submittedName>
        <fullName evidence="2">Uncharacterized protein</fullName>
    </submittedName>
</protein>
<dbReference type="AlphaFoldDB" id="A0AAE8SZH4"/>
<evidence type="ECO:0000313" key="2">
    <source>
        <dbReference type="EMBL" id="SPO06914.1"/>
    </source>
</evidence>
<keyword evidence="3" id="KW-1185">Reference proteome</keyword>
<dbReference type="EMBL" id="ONZQ02000017">
    <property type="protein sequence ID" value="SPO06914.1"/>
    <property type="molecule type" value="Genomic_DNA"/>
</dbReference>
<comment type="caution">
    <text evidence="2">The sequence shown here is derived from an EMBL/GenBank/DDBJ whole genome shotgun (WGS) entry which is preliminary data.</text>
</comment>
<reference evidence="2" key="1">
    <citation type="submission" date="2018-03" db="EMBL/GenBank/DDBJ databases">
        <authorList>
            <person name="Guldener U."/>
        </authorList>
    </citation>
    <scope>NUCLEOTIDE SEQUENCE</scope>
</reference>
<accession>A0AAE8SZH4</accession>
<feature type="signal peptide" evidence="1">
    <location>
        <begin position="1"/>
        <end position="18"/>
    </location>
</feature>
<dbReference type="Proteomes" id="UP001187682">
    <property type="component" value="Unassembled WGS sequence"/>
</dbReference>
<proteinExistence type="predicted"/>
<dbReference type="PROSITE" id="PS51257">
    <property type="entry name" value="PROKAR_LIPOPROTEIN"/>
    <property type="match status" value="1"/>
</dbReference>
<sequence length="194" mass="21895">MKLSILTFLFTFLACAYAAALTEREELANEFADLGVPEDAQNDLIQAVESGSVVPVELPDGRLNLTIFYEGEYQGYVLQTEDGEVEAFDENGVQISLEELEGLGDELVEKRWVPAAVLAFRVAWFIGKHISKASKIGKALLRVAKCIGWEDMWKCREDWAKCIQHGKTPDELYTCFKGIYCLGRQVVTCKKKFW</sequence>
<keyword evidence="1" id="KW-0732">Signal</keyword>
<evidence type="ECO:0000313" key="3">
    <source>
        <dbReference type="Proteomes" id="UP001187682"/>
    </source>
</evidence>
<name>A0AAE8SZH4_9PEZI</name>
<feature type="chain" id="PRO_5042273319" evidence="1">
    <location>
        <begin position="19"/>
        <end position="194"/>
    </location>
</feature>
<gene>
    <name evidence="2" type="ORF">DNG_09608</name>
</gene>
<organism evidence="2 3">
    <name type="scientific">Cephalotrichum gorgonifer</name>
    <dbReference type="NCBI Taxonomy" id="2041049"/>
    <lineage>
        <taxon>Eukaryota</taxon>
        <taxon>Fungi</taxon>
        <taxon>Dikarya</taxon>
        <taxon>Ascomycota</taxon>
        <taxon>Pezizomycotina</taxon>
        <taxon>Sordariomycetes</taxon>
        <taxon>Hypocreomycetidae</taxon>
        <taxon>Microascales</taxon>
        <taxon>Microascaceae</taxon>
        <taxon>Cephalotrichum</taxon>
    </lineage>
</organism>
<evidence type="ECO:0000256" key="1">
    <source>
        <dbReference type="SAM" id="SignalP"/>
    </source>
</evidence>